<dbReference type="STRING" id="45351.A7RIU6"/>
<evidence type="ECO:0000313" key="7">
    <source>
        <dbReference type="EMBL" id="EDO48571.1"/>
    </source>
</evidence>
<evidence type="ECO:0000256" key="4">
    <source>
        <dbReference type="ARBA" id="ARBA00023212"/>
    </source>
</evidence>
<evidence type="ECO:0000256" key="2">
    <source>
        <dbReference type="ARBA" id="ARBA00022490"/>
    </source>
</evidence>
<dbReference type="PhylomeDB" id="A7RIU6"/>
<dbReference type="HOGENOM" id="CLU_021526_2_1_1"/>
<feature type="region of interest" description="Disordered" evidence="6">
    <location>
        <begin position="379"/>
        <end position="430"/>
    </location>
</feature>
<name>A7RIU6_NEMVE</name>
<proteinExistence type="predicted"/>
<evidence type="ECO:0000256" key="5">
    <source>
        <dbReference type="ARBA" id="ARBA00023273"/>
    </source>
</evidence>
<feature type="compositionally biased region" description="Acidic residues" evidence="6">
    <location>
        <begin position="519"/>
        <end position="534"/>
    </location>
</feature>
<keyword evidence="8" id="KW-1185">Reference proteome</keyword>
<organism evidence="7 8">
    <name type="scientific">Nematostella vectensis</name>
    <name type="common">Starlet sea anemone</name>
    <dbReference type="NCBI Taxonomy" id="45351"/>
    <lineage>
        <taxon>Eukaryota</taxon>
        <taxon>Metazoa</taxon>
        <taxon>Cnidaria</taxon>
        <taxon>Anthozoa</taxon>
        <taxon>Hexacorallia</taxon>
        <taxon>Actiniaria</taxon>
        <taxon>Edwardsiidae</taxon>
        <taxon>Nematostella</taxon>
    </lineage>
</organism>
<evidence type="ECO:0000313" key="8">
    <source>
        <dbReference type="Proteomes" id="UP000001593"/>
    </source>
</evidence>
<dbReference type="CDD" id="cd22963">
    <property type="entry name" value="DD_CrRSP4-like"/>
    <property type="match status" value="1"/>
</dbReference>
<dbReference type="OMA" id="CVYFGNG"/>
<comment type="subcellular location">
    <subcellularLocation>
        <location evidence="1">Cytoplasm</location>
        <location evidence="1">Cytoskeleton</location>
        <location evidence="1">Cilium axoneme</location>
    </subcellularLocation>
</comment>
<dbReference type="GO" id="GO:0060294">
    <property type="term" value="P:cilium movement involved in cell motility"/>
    <property type="evidence" value="ECO:0007669"/>
    <property type="project" value="InterPro"/>
</dbReference>
<sequence>MEASVESLNEDLETEIHNAKSYLLKTSASSNINVYDHLASVLTQLLTDRPEASTEILDELVRDKKRAVFKPNFDTIQDQQDDSTEVLLARTQQTLFERRPEKSFIEPEPEPDPELDEDLLESPLPDIMELANYFEQAGVGLNREETFRIFLALKQLVDSHPIRSCRLWGKILGLQGNYIIAEVEFHEGEDPLDMEEPQEHEHILTPDYRKSKHHLKDFDVEDDDIPKADYKPPSFVPKEENRTGCNKKTYFVCTEAGKPWVRLPSVTPAQIRVARQIKKFFTGNLDAPVVSYPPFPGNEANFLRAQIARISATTHISPLGYYMFEEEEEEEDEAAARDTFVVNQEFEGLTVGDMTDPSCANWVHHVQYILPQGRCSWFNPSQKKDEEEMEEEDEEEEREEPDEPEPETGPPLLTPLSEDGEVDGMPPWATHKSSTLVPQYSISVMHSNLWPGAHAFALERKFENIYVGWGQKYAADNYSPPPPPVPQEEYPSGPDITEAEDPSVEEEKALKAAQQEALDAQDMEEEEEDEDEDD</sequence>
<evidence type="ECO:0000256" key="6">
    <source>
        <dbReference type="SAM" id="MobiDB-lite"/>
    </source>
</evidence>
<dbReference type="InParanoid" id="A7RIU6"/>
<evidence type="ECO:0000256" key="3">
    <source>
        <dbReference type="ARBA" id="ARBA00023069"/>
    </source>
</evidence>
<feature type="compositionally biased region" description="Acidic residues" evidence="6">
    <location>
        <begin position="387"/>
        <end position="406"/>
    </location>
</feature>
<dbReference type="GO" id="GO:0001534">
    <property type="term" value="C:radial spoke"/>
    <property type="evidence" value="ECO:0007669"/>
    <property type="project" value="InterPro"/>
</dbReference>
<keyword evidence="4" id="KW-0206">Cytoskeleton</keyword>
<accession>A7RIU6</accession>
<feature type="region of interest" description="Disordered" evidence="6">
    <location>
        <begin position="478"/>
        <end position="534"/>
    </location>
</feature>
<dbReference type="eggNOG" id="ENOG502QSU4">
    <property type="taxonomic scope" value="Eukaryota"/>
</dbReference>
<keyword evidence="3" id="KW-0969">Cilium</keyword>
<keyword evidence="5" id="KW-0966">Cell projection</keyword>
<dbReference type="Proteomes" id="UP000001593">
    <property type="component" value="Unassembled WGS sequence"/>
</dbReference>
<dbReference type="PANTHER" id="PTHR13159">
    <property type="entry name" value="RADIAL SPOKEHEAD-RELATED"/>
    <property type="match status" value="1"/>
</dbReference>
<dbReference type="GO" id="GO:0035082">
    <property type="term" value="P:axoneme assembly"/>
    <property type="evidence" value="ECO:0000318"/>
    <property type="project" value="GO_Central"/>
</dbReference>
<protein>
    <submittedName>
        <fullName evidence="7">Uncharacterized protein</fullName>
    </submittedName>
</protein>
<dbReference type="EMBL" id="DS469513">
    <property type="protein sequence ID" value="EDO48571.1"/>
    <property type="molecule type" value="Genomic_DNA"/>
</dbReference>
<dbReference type="PANTHER" id="PTHR13159:SF0">
    <property type="entry name" value="RADIAL SPOKE HEAD 6 HOMOLOG A"/>
    <property type="match status" value="1"/>
</dbReference>
<evidence type="ECO:0000256" key="1">
    <source>
        <dbReference type="ARBA" id="ARBA00004430"/>
    </source>
</evidence>
<dbReference type="AlphaFoldDB" id="A7RIU6"/>
<keyword evidence="2" id="KW-0963">Cytoplasm</keyword>
<dbReference type="Pfam" id="PF04712">
    <property type="entry name" value="Radial_spoke"/>
    <property type="match status" value="1"/>
</dbReference>
<dbReference type="GO" id="GO:0005930">
    <property type="term" value="C:axoneme"/>
    <property type="evidence" value="ECO:0000318"/>
    <property type="project" value="GO_Central"/>
</dbReference>
<dbReference type="InterPro" id="IPR006802">
    <property type="entry name" value="Radial_spoke"/>
</dbReference>
<gene>
    <name evidence="7" type="ORF">NEMVEDRAFT_v1g159278</name>
</gene>
<dbReference type="GO" id="GO:0003341">
    <property type="term" value="P:cilium movement"/>
    <property type="evidence" value="ECO:0000318"/>
    <property type="project" value="GO_Central"/>
</dbReference>
<reference evidence="7 8" key="1">
    <citation type="journal article" date="2007" name="Science">
        <title>Sea anemone genome reveals ancestral eumetazoan gene repertoire and genomic organization.</title>
        <authorList>
            <person name="Putnam N.H."/>
            <person name="Srivastava M."/>
            <person name="Hellsten U."/>
            <person name="Dirks B."/>
            <person name="Chapman J."/>
            <person name="Salamov A."/>
            <person name="Terry A."/>
            <person name="Shapiro H."/>
            <person name="Lindquist E."/>
            <person name="Kapitonov V.V."/>
            <person name="Jurka J."/>
            <person name="Genikhovich G."/>
            <person name="Grigoriev I.V."/>
            <person name="Lucas S.M."/>
            <person name="Steele R.E."/>
            <person name="Finnerty J.R."/>
            <person name="Technau U."/>
            <person name="Martindale M.Q."/>
            <person name="Rokhsar D.S."/>
        </authorList>
    </citation>
    <scope>NUCLEOTIDE SEQUENCE [LARGE SCALE GENOMIC DNA]</scope>
    <source>
        <strain evidence="8">CH2 X CH6</strain>
    </source>
</reference>